<evidence type="ECO:0000256" key="1">
    <source>
        <dbReference type="PROSITE-ProRule" id="PRU00497"/>
    </source>
</evidence>
<accession>A0A482WRB0</accession>
<feature type="compositionally biased region" description="Polar residues" evidence="2">
    <location>
        <begin position="328"/>
        <end position="355"/>
    </location>
</feature>
<feature type="region of interest" description="Disordered" evidence="2">
    <location>
        <begin position="192"/>
        <end position="355"/>
    </location>
</feature>
<dbReference type="AlphaFoldDB" id="A0A482WRB0"/>
<proteinExistence type="predicted"/>
<feature type="compositionally biased region" description="Basic and acidic residues" evidence="2">
    <location>
        <begin position="285"/>
        <end position="296"/>
    </location>
</feature>
<dbReference type="GO" id="GO:0042302">
    <property type="term" value="F:structural constituent of cuticle"/>
    <property type="evidence" value="ECO:0007669"/>
    <property type="project" value="UniProtKB-UniRule"/>
</dbReference>
<organism evidence="3 4">
    <name type="scientific">Laodelphax striatellus</name>
    <name type="common">Small brown planthopper</name>
    <name type="synonym">Delphax striatella</name>
    <dbReference type="NCBI Taxonomy" id="195883"/>
    <lineage>
        <taxon>Eukaryota</taxon>
        <taxon>Metazoa</taxon>
        <taxon>Ecdysozoa</taxon>
        <taxon>Arthropoda</taxon>
        <taxon>Hexapoda</taxon>
        <taxon>Insecta</taxon>
        <taxon>Pterygota</taxon>
        <taxon>Neoptera</taxon>
        <taxon>Paraneoptera</taxon>
        <taxon>Hemiptera</taxon>
        <taxon>Auchenorrhyncha</taxon>
        <taxon>Fulgoroidea</taxon>
        <taxon>Delphacidae</taxon>
        <taxon>Criomorphinae</taxon>
        <taxon>Laodelphax</taxon>
    </lineage>
</organism>
<comment type="caution">
    <text evidence="3">The sequence shown here is derived from an EMBL/GenBank/DDBJ whole genome shotgun (WGS) entry which is preliminary data.</text>
</comment>
<dbReference type="PROSITE" id="PS51155">
    <property type="entry name" value="CHIT_BIND_RR_2"/>
    <property type="match status" value="1"/>
</dbReference>
<reference evidence="3 4" key="1">
    <citation type="journal article" date="2017" name="Gigascience">
        <title>Genome sequence of the small brown planthopper, Laodelphax striatellus.</title>
        <authorList>
            <person name="Zhu J."/>
            <person name="Jiang F."/>
            <person name="Wang X."/>
            <person name="Yang P."/>
            <person name="Bao Y."/>
            <person name="Zhao W."/>
            <person name="Wang W."/>
            <person name="Lu H."/>
            <person name="Wang Q."/>
            <person name="Cui N."/>
            <person name="Li J."/>
            <person name="Chen X."/>
            <person name="Luo L."/>
            <person name="Yu J."/>
            <person name="Kang L."/>
            <person name="Cui F."/>
        </authorList>
    </citation>
    <scope>NUCLEOTIDE SEQUENCE [LARGE SCALE GENOMIC DNA]</scope>
    <source>
        <strain evidence="3">Lst14</strain>
    </source>
</reference>
<keyword evidence="4" id="KW-1185">Reference proteome</keyword>
<feature type="compositionally biased region" description="Basic and acidic residues" evidence="2">
    <location>
        <begin position="208"/>
        <end position="250"/>
    </location>
</feature>
<dbReference type="Pfam" id="PF00379">
    <property type="entry name" value="Chitin_bind_4"/>
    <property type="match status" value="1"/>
</dbReference>
<sequence length="447" mass="49617">MVIYKFQTCMLATLVYLYGADAIFRIIYPNPWAPLVSNSITYRSEDPTNLDNMQVAQFHSQDAAGRYVFGFNTPDQVRVEARSRDGKVRGSYSYVDPLGRTVKMEYWDNGNGFHMAASPKSDFNPYTPEVQAARDLHFRLYKQAAEAAAHIQSDTMSDVFPTKGHDDRDSMNFNNFDDGKYHSSLAHDDGKYHGSLSDDGNYQSSLEDEGKYHSSLEDEGKYHGSVDSDGKYNDNGEEDGKYHGSYEHTDTPGGEYSSDPPRSSQDNGQYPYVYNEAPSPTKNSDGYKYDGEDTGKYYDPPQSEVSDNDDRESVVVNSAEYQGAVSRSGKSTVRATSGSNLGDGNSQPPKDQQQVPVHVVPEIQPTLVESSVGDNGFFYQFQHPVLPQLQPYTALNSPPESLHASIHGAIPIDAVHDSQVSPAQISHVQNHQLKPLFMIMPSKIPAV</sequence>
<protein>
    <submittedName>
        <fullName evidence="3">Uncharacterized protein</fullName>
    </submittedName>
</protein>
<dbReference type="Proteomes" id="UP000291343">
    <property type="component" value="Unassembled WGS sequence"/>
</dbReference>
<evidence type="ECO:0000256" key="2">
    <source>
        <dbReference type="SAM" id="MobiDB-lite"/>
    </source>
</evidence>
<dbReference type="STRING" id="195883.A0A482WRB0"/>
<dbReference type="InterPro" id="IPR000618">
    <property type="entry name" value="Insect_cuticle"/>
</dbReference>
<name>A0A482WRB0_LAOST</name>
<dbReference type="InParanoid" id="A0A482WRB0"/>
<dbReference type="OrthoDB" id="8188035at2759"/>
<dbReference type="EMBL" id="QKKF02027490">
    <property type="protein sequence ID" value="RZF35792.1"/>
    <property type="molecule type" value="Genomic_DNA"/>
</dbReference>
<evidence type="ECO:0000313" key="3">
    <source>
        <dbReference type="EMBL" id="RZF35792.1"/>
    </source>
</evidence>
<evidence type="ECO:0000313" key="4">
    <source>
        <dbReference type="Proteomes" id="UP000291343"/>
    </source>
</evidence>
<keyword evidence="1" id="KW-0193">Cuticle</keyword>
<gene>
    <name evidence="3" type="ORF">LSTR_LSTR009208</name>
</gene>